<feature type="domain" description="FAD dependent oxidoreductase" evidence="7">
    <location>
        <begin position="4"/>
        <end position="357"/>
    </location>
</feature>
<name>A0ABS8C2F0_9ALTE</name>
<evidence type="ECO:0000259" key="7">
    <source>
        <dbReference type="Pfam" id="PF01266"/>
    </source>
</evidence>
<comment type="caution">
    <text evidence="9">The sequence shown here is derived from an EMBL/GenBank/DDBJ whole genome shotgun (WGS) entry which is preliminary data.</text>
</comment>
<evidence type="ECO:0000256" key="4">
    <source>
        <dbReference type="ARBA" id="ARBA00022827"/>
    </source>
</evidence>
<dbReference type="Gene3D" id="3.50.50.60">
    <property type="entry name" value="FAD/NAD(P)-binding domain"/>
    <property type="match status" value="1"/>
</dbReference>
<evidence type="ECO:0000313" key="10">
    <source>
        <dbReference type="Proteomes" id="UP000633814"/>
    </source>
</evidence>
<dbReference type="PROSITE" id="PS00978">
    <property type="entry name" value="FAD_G3PDH_2"/>
    <property type="match status" value="1"/>
</dbReference>
<gene>
    <name evidence="9" type="primary">glpD</name>
    <name evidence="9" type="ORF">JAO78_005930</name>
</gene>
<comment type="catalytic activity">
    <reaction evidence="6">
        <text>a quinone + sn-glycerol 3-phosphate = dihydroxyacetone phosphate + a quinol</text>
        <dbReference type="Rhea" id="RHEA:18977"/>
        <dbReference type="ChEBI" id="CHEBI:24646"/>
        <dbReference type="ChEBI" id="CHEBI:57597"/>
        <dbReference type="ChEBI" id="CHEBI:57642"/>
        <dbReference type="ChEBI" id="CHEBI:132124"/>
        <dbReference type="EC" id="1.1.5.3"/>
    </reaction>
</comment>
<dbReference type="SUPFAM" id="SSF51905">
    <property type="entry name" value="FAD/NAD(P)-binding domain"/>
    <property type="match status" value="1"/>
</dbReference>
<sequence length="495" mass="55604">MKVDVVVIGGGVNGTGIANDAAGRGLKVLLCEQADLASATSSKSSKLIHGGLRYLEHFEFNLVRKALAEREILLKNAPHIMWPLTFYLPYQAHLRPVWMIWLGLFLYDHLTTRRKLPASRKVTFDATSPLESSIKVGFEYADGWVDDARLVILNACAARNRGASIYTHMRCIQAQRQDDYWCLTLRHKDNGDVFTVHSKAVVNSTGPWVNQLFSEAFAQPSPQAIRLVKGSHIVVPRLHSQPQAYILQNEDQRIVFAIPYEDQFTLIGTTDVEYQGDPADASISSEETDYLLAVINHYFKQKITTADIVHSFAGVRPLLEDESSSAQSVTRDYKLALDTVDDRLPLISVFGGKITTYRTLAESVVDQLAPFFPQQGPRWTADSALPGGDFADQASLKQHLLQHYPWLAPSFCQRLVRTYGTLSFHILAEAQTETDLGQHFFADLWQAEVDYLRSVEWAHCAEDILWRRTKLGLQATPEQVQALTDYLQHNTSTTA</sequence>
<dbReference type="NCBIfam" id="NF008899">
    <property type="entry name" value="PRK12266.1"/>
    <property type="match status" value="1"/>
</dbReference>
<dbReference type="PROSITE" id="PS00977">
    <property type="entry name" value="FAD_G3PDH_1"/>
    <property type="match status" value="1"/>
</dbReference>
<keyword evidence="3 6" id="KW-0285">Flavoprotein</keyword>
<dbReference type="Gene3D" id="3.30.9.10">
    <property type="entry name" value="D-Amino Acid Oxidase, subunit A, domain 2"/>
    <property type="match status" value="1"/>
</dbReference>
<organism evidence="9 10">
    <name type="scientific">Alishewanella maricola</name>
    <dbReference type="NCBI Taxonomy" id="2795740"/>
    <lineage>
        <taxon>Bacteria</taxon>
        <taxon>Pseudomonadati</taxon>
        <taxon>Pseudomonadota</taxon>
        <taxon>Gammaproteobacteria</taxon>
        <taxon>Alteromonadales</taxon>
        <taxon>Alteromonadaceae</taxon>
        <taxon>Alishewanella</taxon>
    </lineage>
</organism>
<comment type="cofactor">
    <cofactor evidence="1 6">
        <name>FAD</name>
        <dbReference type="ChEBI" id="CHEBI:57692"/>
    </cofactor>
</comment>
<evidence type="ECO:0000259" key="8">
    <source>
        <dbReference type="Pfam" id="PF16901"/>
    </source>
</evidence>
<proteinExistence type="inferred from homology"/>
<dbReference type="Proteomes" id="UP000633814">
    <property type="component" value="Unassembled WGS sequence"/>
</dbReference>
<dbReference type="InterPro" id="IPR031656">
    <property type="entry name" value="DAO_C"/>
</dbReference>
<evidence type="ECO:0000256" key="5">
    <source>
        <dbReference type="ARBA" id="ARBA00023002"/>
    </source>
</evidence>
<dbReference type="EMBL" id="JAEINI020000003">
    <property type="protein sequence ID" value="MCB5226348.1"/>
    <property type="molecule type" value="Genomic_DNA"/>
</dbReference>
<dbReference type="Gene3D" id="6.10.250.1890">
    <property type="match status" value="1"/>
</dbReference>
<dbReference type="InterPro" id="IPR006076">
    <property type="entry name" value="FAD-dep_OxRdtase"/>
</dbReference>
<dbReference type="InterPro" id="IPR038299">
    <property type="entry name" value="DAO_C_sf"/>
</dbReference>
<protein>
    <recommendedName>
        <fullName evidence="6">Glycerol-3-phosphate dehydrogenase</fullName>
        <ecNumber evidence="6">1.1.5.3</ecNumber>
    </recommendedName>
</protein>
<dbReference type="PANTHER" id="PTHR11985:SF15">
    <property type="entry name" value="GLYCEROL-3-PHOSPHATE DEHYDROGENASE, MITOCHONDRIAL"/>
    <property type="match status" value="1"/>
</dbReference>
<reference evidence="9 10" key="1">
    <citation type="submission" date="2021-10" db="EMBL/GenBank/DDBJ databases">
        <title>Alishewanella koreense sp. nov. isolated from seawater of southwestern coast in South Korea and the proposal for the reclassification of Rheinheimera perlucida and Rheinheimera tuosuensis as Arsukibacterium perlucida and Arsukibacterium tuosuensis.</title>
        <authorList>
            <person name="Kim K.H."/>
            <person name="Ruan W."/>
            <person name="Kim K.R."/>
            <person name="Baek J.H."/>
            <person name="Jeon C.O."/>
        </authorList>
    </citation>
    <scope>NUCLEOTIDE SEQUENCE [LARGE SCALE GENOMIC DNA]</scope>
    <source>
        <strain evidence="9 10">16-MA</strain>
    </source>
</reference>
<feature type="domain" description="Alpha-glycerophosphate oxidase C-terminal" evidence="8">
    <location>
        <begin position="380"/>
        <end position="484"/>
    </location>
</feature>
<keyword evidence="10" id="KW-1185">Reference proteome</keyword>
<evidence type="ECO:0000256" key="3">
    <source>
        <dbReference type="ARBA" id="ARBA00022630"/>
    </source>
</evidence>
<keyword evidence="5 6" id="KW-0560">Oxidoreductase</keyword>
<dbReference type="InterPro" id="IPR036188">
    <property type="entry name" value="FAD/NAD-bd_sf"/>
</dbReference>
<keyword evidence="4" id="KW-0274">FAD</keyword>
<accession>A0ABS8C2F0</accession>
<dbReference type="Pfam" id="PF16901">
    <property type="entry name" value="DAO_C"/>
    <property type="match status" value="1"/>
</dbReference>
<evidence type="ECO:0000313" key="9">
    <source>
        <dbReference type="EMBL" id="MCB5226348.1"/>
    </source>
</evidence>
<dbReference type="RefSeq" id="WP_226750715.1">
    <property type="nucleotide sequence ID" value="NZ_JAEINI020000003.1"/>
</dbReference>
<dbReference type="PANTHER" id="PTHR11985">
    <property type="entry name" value="GLYCEROL-3-PHOSPHATE DEHYDROGENASE"/>
    <property type="match status" value="1"/>
</dbReference>
<dbReference type="EC" id="1.1.5.3" evidence="6"/>
<comment type="similarity">
    <text evidence="2 6">Belongs to the FAD-dependent glycerol-3-phosphate dehydrogenase family.</text>
</comment>
<dbReference type="Gene3D" id="1.10.8.870">
    <property type="entry name" value="Alpha-glycerophosphate oxidase, cap domain"/>
    <property type="match status" value="1"/>
</dbReference>
<evidence type="ECO:0000256" key="2">
    <source>
        <dbReference type="ARBA" id="ARBA00007330"/>
    </source>
</evidence>
<evidence type="ECO:0000256" key="1">
    <source>
        <dbReference type="ARBA" id="ARBA00001974"/>
    </source>
</evidence>
<dbReference type="GO" id="GO:0004368">
    <property type="term" value="F:glycerol-3-phosphate dehydrogenase (quinone) activity"/>
    <property type="evidence" value="ECO:0007669"/>
    <property type="project" value="UniProtKB-EC"/>
</dbReference>
<evidence type="ECO:0000256" key="6">
    <source>
        <dbReference type="RuleBase" id="RU361217"/>
    </source>
</evidence>
<dbReference type="Pfam" id="PF01266">
    <property type="entry name" value="DAO"/>
    <property type="match status" value="1"/>
</dbReference>
<dbReference type="PRINTS" id="PR01001">
    <property type="entry name" value="FADG3PDH"/>
</dbReference>
<dbReference type="InterPro" id="IPR000447">
    <property type="entry name" value="G3P_DH_FAD-dep"/>
</dbReference>
<dbReference type="NCBIfam" id="NF009906">
    <property type="entry name" value="PRK13369.1"/>
    <property type="match status" value="1"/>
</dbReference>